<evidence type="ECO:0000313" key="8">
    <source>
        <dbReference type="Proteomes" id="UP000265515"/>
    </source>
</evidence>
<evidence type="ECO:0000259" key="6">
    <source>
        <dbReference type="PROSITE" id="PS51649"/>
    </source>
</evidence>
<feature type="compositionally biased region" description="Low complexity" evidence="4">
    <location>
        <begin position="15"/>
        <end position="43"/>
    </location>
</feature>
<dbReference type="OMA" id="ISAMEYW"/>
<reference evidence="7 8" key="1">
    <citation type="journal article" date="2018" name="Cell">
        <title>The Chara Genome: Secondary Complexity and Implications for Plant Terrestrialization.</title>
        <authorList>
            <person name="Nishiyama T."/>
            <person name="Sakayama H."/>
            <person name="Vries J.D."/>
            <person name="Buschmann H."/>
            <person name="Saint-Marcoux D."/>
            <person name="Ullrich K.K."/>
            <person name="Haas F.B."/>
            <person name="Vanderstraeten L."/>
            <person name="Becker D."/>
            <person name="Lang D."/>
            <person name="Vosolsobe S."/>
            <person name="Rombauts S."/>
            <person name="Wilhelmsson P.K.I."/>
            <person name="Janitza P."/>
            <person name="Kern R."/>
            <person name="Heyl A."/>
            <person name="Rumpler F."/>
            <person name="Villalobos L.I.A.C."/>
            <person name="Clay J.M."/>
            <person name="Skokan R."/>
            <person name="Toyoda A."/>
            <person name="Suzuki Y."/>
            <person name="Kagoshima H."/>
            <person name="Schijlen E."/>
            <person name="Tajeshwar N."/>
            <person name="Catarino B."/>
            <person name="Hetherington A.J."/>
            <person name="Saltykova A."/>
            <person name="Bonnot C."/>
            <person name="Breuninger H."/>
            <person name="Symeonidi A."/>
            <person name="Radhakrishnan G.V."/>
            <person name="Van Nieuwerburgh F."/>
            <person name="Deforce D."/>
            <person name="Chang C."/>
            <person name="Karol K.G."/>
            <person name="Hedrich R."/>
            <person name="Ulvskov P."/>
            <person name="Glockner G."/>
            <person name="Delwiche C.F."/>
            <person name="Petrasek J."/>
            <person name="Van de Peer Y."/>
            <person name="Friml J."/>
            <person name="Beilby M."/>
            <person name="Dolan L."/>
            <person name="Kohara Y."/>
            <person name="Sugano S."/>
            <person name="Fujiyama A."/>
            <person name="Delaux P.-M."/>
            <person name="Quint M."/>
            <person name="TheiBen G."/>
            <person name="Hagemann M."/>
            <person name="Harholt J."/>
            <person name="Dunand C."/>
            <person name="Zachgo S."/>
            <person name="Langdale J."/>
            <person name="Maumus F."/>
            <person name="Straeten D.V.D."/>
            <person name="Gould S.B."/>
            <person name="Rensing S.A."/>
        </authorList>
    </citation>
    <scope>NUCLEOTIDE SEQUENCE [LARGE SCALE GENOMIC DNA]</scope>
    <source>
        <strain evidence="7 8">S276</strain>
    </source>
</reference>
<feature type="coiled-coil region" evidence="3">
    <location>
        <begin position="539"/>
        <end position="619"/>
    </location>
</feature>
<dbReference type="GO" id="GO:0016567">
    <property type="term" value="P:protein ubiquitination"/>
    <property type="evidence" value="ECO:0007669"/>
    <property type="project" value="UniProtKB-UniPathway"/>
</dbReference>
<dbReference type="PROSITE" id="PS50097">
    <property type="entry name" value="BTB"/>
    <property type="match status" value="1"/>
</dbReference>
<keyword evidence="3" id="KW-0175">Coiled coil</keyword>
<protein>
    <recommendedName>
        <fullName evidence="9">BTB domain-containing protein</fullName>
    </recommendedName>
</protein>
<evidence type="ECO:0000256" key="4">
    <source>
        <dbReference type="SAM" id="MobiDB-lite"/>
    </source>
</evidence>
<dbReference type="EMBL" id="BFEA01000236">
    <property type="protein sequence ID" value="GBG76060.1"/>
    <property type="molecule type" value="Genomic_DNA"/>
</dbReference>
<dbReference type="SUPFAM" id="SSF54695">
    <property type="entry name" value="POZ domain"/>
    <property type="match status" value="1"/>
</dbReference>
<evidence type="ECO:0000259" key="5">
    <source>
        <dbReference type="PROSITE" id="PS50097"/>
    </source>
</evidence>
<dbReference type="InterPro" id="IPR027356">
    <property type="entry name" value="NPH3_dom"/>
</dbReference>
<dbReference type="PROSITE" id="PS51649">
    <property type="entry name" value="NPH3"/>
    <property type="match status" value="1"/>
</dbReference>
<dbReference type="InterPro" id="IPR000210">
    <property type="entry name" value="BTB/POZ_dom"/>
</dbReference>
<accession>A0A388L171</accession>
<feature type="compositionally biased region" description="Basic and acidic residues" evidence="4">
    <location>
        <begin position="645"/>
        <end position="659"/>
    </location>
</feature>
<comment type="pathway">
    <text evidence="1">Protein modification; protein ubiquitination.</text>
</comment>
<keyword evidence="2" id="KW-0833">Ubl conjugation pathway</keyword>
<dbReference type="AlphaFoldDB" id="A0A388L171"/>
<gene>
    <name evidence="7" type="ORF">CBR_g21300</name>
</gene>
<dbReference type="UniPathway" id="UPA00143"/>
<dbReference type="InterPro" id="IPR011333">
    <property type="entry name" value="SKP1/BTB/POZ_sf"/>
</dbReference>
<name>A0A388L171_CHABU</name>
<sequence length="727" mass="79949">MVMTATGVSDADGESTSFSPTMTSVSPTSTSVSPTSTTASTDSRGQQQLVVGRKTKNPGLETMEKRWNKIAGMQTDLLVTVNGTQFNVHKFPLYSKSDRLQEIAKDDPETGRTIADLGDLPGGDRVFVQVVNFCYGFDIDVSPYNVAALRCTAEVLHMHDESRSGMREGNLVPLSERALVNFFANWQDTVSILHHCQRLMPTASDCGLVDRCMTELCKFCLPSSAACATAAESSVPSRASLTSPRPSTPPVLGVHLRESVLSLELEFFAGLIAALRDAGMPAQDIGRSIDAYGRYWIPQIVGDDFLNIGKQRDIIETLVSLLPLREGDPGTIVDVFSKPAPVFRLLRAAVAYGADRNCQKQLVRMAGCMLHEADVDDLSNLEVHEVQAVSQVYFSLPTHNDDFSSAACKRVGRVIDEYLELTCSSISAAGSNPGTLSWETVQSLASAVPAEARASHNALFRALFLFLRLKKGAMAEKELVSLFEVVDPSKLSPELAEQATSHRALPPTFLARALVAQKEHMQSWIRELAEGTTLLLEERKRTDEEKLKISQEVEQLREEVRLADERLQQVRKNMREEALQVVKKHVVLKACVAELADQIQKLELERRILRERENGTREEGIQGRRQKKHYFFSCWWRQVRREDHNDNGTRQARSNDARPRNLALGDPPATGVGGGEGLSTTSSSHEQSAGESSEAGSGTRKAVRKAFKKLYHSDSSGSGDHIIAAAA</sequence>
<organism evidence="7 8">
    <name type="scientific">Chara braunii</name>
    <name type="common">Braun's stonewort</name>
    <dbReference type="NCBI Taxonomy" id="69332"/>
    <lineage>
        <taxon>Eukaryota</taxon>
        <taxon>Viridiplantae</taxon>
        <taxon>Streptophyta</taxon>
        <taxon>Charophyceae</taxon>
        <taxon>Charales</taxon>
        <taxon>Characeae</taxon>
        <taxon>Chara</taxon>
    </lineage>
</organism>
<proteinExistence type="predicted"/>
<evidence type="ECO:0000256" key="1">
    <source>
        <dbReference type="ARBA" id="ARBA00004906"/>
    </source>
</evidence>
<dbReference type="Gramene" id="GBG76060">
    <property type="protein sequence ID" value="GBG76060"/>
    <property type="gene ID" value="CBR_g21300"/>
</dbReference>
<feature type="compositionally biased region" description="Low complexity" evidence="4">
    <location>
        <begin position="678"/>
        <end position="698"/>
    </location>
</feature>
<feature type="region of interest" description="Disordered" evidence="4">
    <location>
        <begin position="645"/>
        <end position="703"/>
    </location>
</feature>
<keyword evidence="8" id="KW-1185">Reference proteome</keyword>
<feature type="domain" description="NPH3" evidence="6">
    <location>
        <begin position="254"/>
        <end position="520"/>
    </location>
</feature>
<evidence type="ECO:0000256" key="3">
    <source>
        <dbReference type="SAM" id="Coils"/>
    </source>
</evidence>
<dbReference type="OrthoDB" id="624345at2759"/>
<dbReference type="Pfam" id="PF03000">
    <property type="entry name" value="NPH3"/>
    <property type="match status" value="1"/>
</dbReference>
<comment type="caution">
    <text evidence="7">The sequence shown here is derived from an EMBL/GenBank/DDBJ whole genome shotgun (WGS) entry which is preliminary data.</text>
</comment>
<feature type="region of interest" description="Disordered" evidence="4">
    <location>
        <begin position="1"/>
        <end position="55"/>
    </location>
</feature>
<dbReference type="Gene3D" id="3.30.710.10">
    <property type="entry name" value="Potassium Channel Kv1.1, Chain A"/>
    <property type="match status" value="1"/>
</dbReference>
<dbReference type="Proteomes" id="UP000265515">
    <property type="component" value="Unassembled WGS sequence"/>
</dbReference>
<evidence type="ECO:0000256" key="2">
    <source>
        <dbReference type="ARBA" id="ARBA00022786"/>
    </source>
</evidence>
<dbReference type="InterPro" id="IPR043454">
    <property type="entry name" value="NPH3/RPT2-like"/>
</dbReference>
<evidence type="ECO:0000313" key="7">
    <source>
        <dbReference type="EMBL" id="GBG76060.1"/>
    </source>
</evidence>
<feature type="domain" description="BTB" evidence="5">
    <location>
        <begin position="75"/>
        <end position="143"/>
    </location>
</feature>
<evidence type="ECO:0008006" key="9">
    <source>
        <dbReference type="Google" id="ProtNLM"/>
    </source>
</evidence>
<dbReference type="PANTHER" id="PTHR32370">
    <property type="entry name" value="OS12G0117600 PROTEIN"/>
    <property type="match status" value="1"/>
</dbReference>